<feature type="region of interest" description="Disordered" evidence="1">
    <location>
        <begin position="35"/>
        <end position="66"/>
    </location>
</feature>
<evidence type="ECO:0000256" key="1">
    <source>
        <dbReference type="SAM" id="MobiDB-lite"/>
    </source>
</evidence>
<sequence length="99" mass="10708">MLFIATSEERIRGGASPVGMIGLDTGVDEQKRVFDAEGGGEGWPNEVAGPRENRQDGRQMNAQQTTNTAYISRRNLLSTNDECTVIHLSYVAPSALGLL</sequence>
<dbReference type="EMBL" id="JAVFWL010000006">
    <property type="protein sequence ID" value="KAK6762221.1"/>
    <property type="molecule type" value="Genomic_DNA"/>
</dbReference>
<protein>
    <submittedName>
        <fullName evidence="2">Uncharacterized protein</fullName>
    </submittedName>
</protein>
<dbReference type="Proteomes" id="UP001303046">
    <property type="component" value="Unassembled WGS sequence"/>
</dbReference>
<accession>A0ABR1EKC0</accession>
<name>A0ABR1EKC0_NECAM</name>
<comment type="caution">
    <text evidence="2">The sequence shown here is derived from an EMBL/GenBank/DDBJ whole genome shotgun (WGS) entry which is preliminary data.</text>
</comment>
<gene>
    <name evidence="2" type="primary">Necator_chrX.g23238</name>
    <name evidence="2" type="ORF">RB195_023075</name>
</gene>
<proteinExistence type="predicted"/>
<organism evidence="2 3">
    <name type="scientific">Necator americanus</name>
    <name type="common">Human hookworm</name>
    <dbReference type="NCBI Taxonomy" id="51031"/>
    <lineage>
        <taxon>Eukaryota</taxon>
        <taxon>Metazoa</taxon>
        <taxon>Ecdysozoa</taxon>
        <taxon>Nematoda</taxon>
        <taxon>Chromadorea</taxon>
        <taxon>Rhabditida</taxon>
        <taxon>Rhabditina</taxon>
        <taxon>Rhabditomorpha</taxon>
        <taxon>Strongyloidea</taxon>
        <taxon>Ancylostomatidae</taxon>
        <taxon>Bunostominae</taxon>
        <taxon>Necator</taxon>
    </lineage>
</organism>
<evidence type="ECO:0000313" key="3">
    <source>
        <dbReference type="Proteomes" id="UP001303046"/>
    </source>
</evidence>
<keyword evidence="3" id="KW-1185">Reference proteome</keyword>
<reference evidence="2 3" key="1">
    <citation type="submission" date="2023-08" db="EMBL/GenBank/DDBJ databases">
        <title>A Necator americanus chromosomal reference genome.</title>
        <authorList>
            <person name="Ilik V."/>
            <person name="Petrzelkova K.J."/>
            <person name="Pardy F."/>
            <person name="Fuh T."/>
            <person name="Niatou-Singa F.S."/>
            <person name="Gouil Q."/>
            <person name="Baker L."/>
            <person name="Ritchie M.E."/>
            <person name="Jex A.R."/>
            <person name="Gazzola D."/>
            <person name="Li H."/>
            <person name="Toshio Fujiwara R."/>
            <person name="Zhan B."/>
            <person name="Aroian R.V."/>
            <person name="Pafco B."/>
            <person name="Schwarz E.M."/>
        </authorList>
    </citation>
    <scope>NUCLEOTIDE SEQUENCE [LARGE SCALE GENOMIC DNA]</scope>
    <source>
        <strain evidence="2 3">Aroian</strain>
        <tissue evidence="2">Whole animal</tissue>
    </source>
</reference>
<evidence type="ECO:0000313" key="2">
    <source>
        <dbReference type="EMBL" id="KAK6762221.1"/>
    </source>
</evidence>